<evidence type="ECO:0000256" key="2">
    <source>
        <dbReference type="ARBA" id="ARBA00008900"/>
    </source>
</evidence>
<dbReference type="SUPFAM" id="SSF55620">
    <property type="entry name" value="Tetrahydrobiopterin biosynthesis enzymes-like"/>
    <property type="match status" value="1"/>
</dbReference>
<evidence type="ECO:0000256" key="1">
    <source>
        <dbReference type="ARBA" id="ARBA00005061"/>
    </source>
</evidence>
<name>A0ABT4PFN7_9BACT</name>
<evidence type="ECO:0000313" key="9">
    <source>
        <dbReference type="EMBL" id="MCZ8371863.1"/>
    </source>
</evidence>
<reference evidence="9" key="1">
    <citation type="submission" date="2022-12" db="EMBL/GenBank/DDBJ databases">
        <title>Phocaeicola acetigenes sp. nov., isolated feces from a healthy human.</title>
        <authorList>
            <person name="Do H."/>
            <person name="Ha Y.B."/>
            <person name="Kim J.-S."/>
            <person name="Suh M.K."/>
            <person name="Kim H.S."/>
            <person name="Lee J.-S."/>
        </authorList>
    </citation>
    <scope>NUCLEOTIDE SEQUENCE</scope>
    <source>
        <strain evidence="9">KGMB11183</strain>
    </source>
</reference>
<comment type="cofactor">
    <cofactor evidence="8">
        <name>Zn(2+)</name>
        <dbReference type="ChEBI" id="CHEBI:29105"/>
    </cofactor>
    <text evidence="8">Binds 1 zinc ion per subunit.</text>
</comment>
<dbReference type="EC" id="4.-.-.-" evidence="8"/>
<dbReference type="InterPro" id="IPR007115">
    <property type="entry name" value="6-PTP_synth/QueD"/>
</dbReference>
<comment type="caution">
    <text evidence="9">The sequence shown here is derived from an EMBL/GenBank/DDBJ whole genome shotgun (WGS) entry which is preliminary data.</text>
</comment>
<protein>
    <recommendedName>
        <fullName evidence="3 8">6-carboxy-5,6,7,8-tetrahydropterin synthase</fullName>
        <ecNumber evidence="8">4.-.-.-</ecNumber>
    </recommendedName>
</protein>
<keyword evidence="6 8" id="KW-0456">Lyase</keyword>
<dbReference type="Pfam" id="PF01242">
    <property type="entry name" value="PTPS"/>
    <property type="match status" value="1"/>
</dbReference>
<dbReference type="EMBL" id="JAPZVM010000002">
    <property type="protein sequence ID" value="MCZ8371863.1"/>
    <property type="molecule type" value="Genomic_DNA"/>
</dbReference>
<accession>A0ABT4PFN7</accession>
<evidence type="ECO:0000313" key="10">
    <source>
        <dbReference type="Proteomes" id="UP001141933"/>
    </source>
</evidence>
<evidence type="ECO:0000256" key="4">
    <source>
        <dbReference type="ARBA" id="ARBA00022723"/>
    </source>
</evidence>
<gene>
    <name evidence="9" type="ORF">O6P32_03965</name>
</gene>
<keyword evidence="4 8" id="KW-0479">Metal-binding</keyword>
<evidence type="ECO:0000256" key="8">
    <source>
        <dbReference type="PIRNR" id="PIRNR006113"/>
    </source>
</evidence>
<organism evidence="9 10">
    <name type="scientific">Phocaeicola acetigenes</name>
    <dbReference type="NCBI Taxonomy" id="3016083"/>
    <lineage>
        <taxon>Bacteria</taxon>
        <taxon>Pseudomonadati</taxon>
        <taxon>Bacteroidota</taxon>
        <taxon>Bacteroidia</taxon>
        <taxon>Bacteroidales</taxon>
        <taxon>Bacteroidaceae</taxon>
        <taxon>Phocaeicola</taxon>
    </lineage>
</organism>
<dbReference type="Proteomes" id="UP001141933">
    <property type="component" value="Unassembled WGS sequence"/>
</dbReference>
<dbReference type="PIRSF" id="PIRSF006113">
    <property type="entry name" value="PTP_synth"/>
    <property type="match status" value="1"/>
</dbReference>
<evidence type="ECO:0000256" key="3">
    <source>
        <dbReference type="ARBA" id="ARBA00018141"/>
    </source>
</evidence>
<keyword evidence="10" id="KW-1185">Reference proteome</keyword>
<dbReference type="Gene3D" id="3.30.479.10">
    <property type="entry name" value="6-pyruvoyl tetrahydropterin synthase/QueD"/>
    <property type="match status" value="1"/>
</dbReference>
<dbReference type="PANTHER" id="PTHR12589">
    <property type="entry name" value="PYRUVOYL TETRAHYDROBIOPTERIN SYNTHASE"/>
    <property type="match status" value="1"/>
</dbReference>
<dbReference type="InterPro" id="IPR038418">
    <property type="entry name" value="6-PTP_synth/QueD_sf"/>
</dbReference>
<evidence type="ECO:0000256" key="6">
    <source>
        <dbReference type="ARBA" id="ARBA00023239"/>
    </source>
</evidence>
<keyword evidence="8" id="KW-0671">Queuosine biosynthesis</keyword>
<sequence>MFTVVKRMEVSASHSLKLSYQSKCENLHGHNWIVTVYCRSEVLNEDGMVVDFTHIKETVMGKLDHRNLNDVIPANPTAENIACWICNQIPCCFKVEVQESEGNTVIYEKD</sequence>
<proteinExistence type="inferred from homology"/>
<evidence type="ECO:0000256" key="7">
    <source>
        <dbReference type="ARBA" id="ARBA00048807"/>
    </source>
</evidence>
<dbReference type="RefSeq" id="WP_178266934.1">
    <property type="nucleotide sequence ID" value="NZ_JAPZVM010000002.1"/>
</dbReference>
<evidence type="ECO:0000256" key="5">
    <source>
        <dbReference type="ARBA" id="ARBA00022833"/>
    </source>
</evidence>
<comment type="catalytic activity">
    <reaction evidence="7 8">
        <text>7,8-dihydroneopterin 3'-triphosphate + H2O = 6-carboxy-5,6,7,8-tetrahydropterin + triphosphate + acetaldehyde + 2 H(+)</text>
        <dbReference type="Rhea" id="RHEA:27966"/>
        <dbReference type="ChEBI" id="CHEBI:15343"/>
        <dbReference type="ChEBI" id="CHEBI:15377"/>
        <dbReference type="ChEBI" id="CHEBI:15378"/>
        <dbReference type="ChEBI" id="CHEBI:18036"/>
        <dbReference type="ChEBI" id="CHEBI:58462"/>
        <dbReference type="ChEBI" id="CHEBI:61032"/>
        <dbReference type="EC" id="4.1.2.50"/>
    </reaction>
</comment>
<dbReference type="PANTHER" id="PTHR12589:SF7">
    <property type="entry name" value="6-PYRUVOYL TETRAHYDROBIOPTERIN SYNTHASE"/>
    <property type="match status" value="1"/>
</dbReference>
<keyword evidence="5 8" id="KW-0862">Zinc</keyword>
<comment type="pathway">
    <text evidence="1 8">Purine metabolism; 7-cyano-7-deazaguanine biosynthesis.</text>
</comment>
<comment type="similarity">
    <text evidence="2 8">Belongs to the PTPS family. QueD subfamily.</text>
</comment>